<evidence type="ECO:0000313" key="3">
    <source>
        <dbReference type="Proteomes" id="UP001165667"/>
    </source>
</evidence>
<comment type="caution">
    <text evidence="2">The sequence shown here is derived from an EMBL/GenBank/DDBJ whole genome shotgun (WGS) entry which is preliminary data.</text>
</comment>
<dbReference type="EMBL" id="JAMOIM010000010">
    <property type="protein sequence ID" value="MCW6509535.1"/>
    <property type="molecule type" value="Genomic_DNA"/>
</dbReference>
<dbReference type="RefSeq" id="WP_282585907.1">
    <property type="nucleotide sequence ID" value="NZ_JAMOIM010000010.1"/>
</dbReference>
<gene>
    <name evidence="2" type="ORF">M8523_16055</name>
</gene>
<keyword evidence="3" id="KW-1185">Reference proteome</keyword>
<dbReference type="PROSITE" id="PS51819">
    <property type="entry name" value="VOC"/>
    <property type="match status" value="1"/>
</dbReference>
<dbReference type="Pfam" id="PF13669">
    <property type="entry name" value="Glyoxalase_4"/>
    <property type="match status" value="1"/>
</dbReference>
<proteinExistence type="predicted"/>
<protein>
    <submittedName>
        <fullName evidence="2">VOC family protein</fullName>
    </submittedName>
</protein>
<feature type="domain" description="VOC" evidence="1">
    <location>
        <begin position="13"/>
        <end position="139"/>
    </location>
</feature>
<organism evidence="2 3">
    <name type="scientific">Lichenifustis flavocetrariae</name>
    <dbReference type="NCBI Taxonomy" id="2949735"/>
    <lineage>
        <taxon>Bacteria</taxon>
        <taxon>Pseudomonadati</taxon>
        <taxon>Pseudomonadota</taxon>
        <taxon>Alphaproteobacteria</taxon>
        <taxon>Hyphomicrobiales</taxon>
        <taxon>Lichenihabitantaceae</taxon>
        <taxon>Lichenifustis</taxon>
    </lineage>
</organism>
<dbReference type="InterPro" id="IPR029068">
    <property type="entry name" value="Glyas_Bleomycin-R_OHBP_Dase"/>
</dbReference>
<dbReference type="InterPro" id="IPR037523">
    <property type="entry name" value="VOC_core"/>
</dbReference>
<name>A0AA41Z381_9HYPH</name>
<sequence>MKEDDLFASFACRFHHLGLACRSIDRETQSWISLGYRQEGSDFEDPIQGVRGRFLIGPGPRLELLMPSGPESPINGMIDRGVKLYHHAFETPSMNDLLAALGAAGCKLTVAPVPAVAFAGRRIAFFLMPNMNLIELIEAELSDGSR</sequence>
<evidence type="ECO:0000313" key="2">
    <source>
        <dbReference type="EMBL" id="MCW6509535.1"/>
    </source>
</evidence>
<dbReference type="SUPFAM" id="SSF54593">
    <property type="entry name" value="Glyoxalase/Bleomycin resistance protein/Dihydroxybiphenyl dioxygenase"/>
    <property type="match status" value="1"/>
</dbReference>
<evidence type="ECO:0000259" key="1">
    <source>
        <dbReference type="PROSITE" id="PS51819"/>
    </source>
</evidence>
<dbReference type="Proteomes" id="UP001165667">
    <property type="component" value="Unassembled WGS sequence"/>
</dbReference>
<dbReference type="Gene3D" id="3.10.180.10">
    <property type="entry name" value="2,3-Dihydroxybiphenyl 1,2-Dioxygenase, domain 1"/>
    <property type="match status" value="1"/>
</dbReference>
<dbReference type="AlphaFoldDB" id="A0AA41Z381"/>
<reference evidence="2" key="1">
    <citation type="submission" date="2022-05" db="EMBL/GenBank/DDBJ databases">
        <authorList>
            <person name="Pankratov T."/>
        </authorList>
    </citation>
    <scope>NUCLEOTIDE SEQUENCE</scope>
    <source>
        <strain evidence="2">BP6-180914</strain>
    </source>
</reference>
<accession>A0AA41Z381</accession>